<accession>A0A6J4I3Q4</accession>
<gene>
    <name evidence="1" type="ORF">AVDCRST_MAG26-1353</name>
</gene>
<evidence type="ECO:0000313" key="1">
    <source>
        <dbReference type="EMBL" id="CAA9239399.1"/>
    </source>
</evidence>
<name>A0A6J4I3Q4_9CHLR</name>
<proteinExistence type="predicted"/>
<sequence length="81" mass="8854">MDTTARREGNIEACYGAAQASGAVDVAQRIWGSPDAIMLIFAGSAAEFAVNKAVDWLFWTNALPDAPIERFFETVRFAQDI</sequence>
<protein>
    <submittedName>
        <fullName evidence="1">Uncharacterized protein</fullName>
    </submittedName>
</protein>
<organism evidence="1">
    <name type="scientific">uncultured Chloroflexia bacterium</name>
    <dbReference type="NCBI Taxonomy" id="1672391"/>
    <lineage>
        <taxon>Bacteria</taxon>
        <taxon>Bacillati</taxon>
        <taxon>Chloroflexota</taxon>
        <taxon>Chloroflexia</taxon>
        <taxon>environmental samples</taxon>
    </lineage>
</organism>
<reference evidence="1" key="1">
    <citation type="submission" date="2020-02" db="EMBL/GenBank/DDBJ databases">
        <authorList>
            <person name="Meier V. D."/>
        </authorList>
    </citation>
    <scope>NUCLEOTIDE SEQUENCE</scope>
    <source>
        <strain evidence="1">AVDCRST_MAG26</strain>
    </source>
</reference>
<dbReference type="EMBL" id="CADCTK010000325">
    <property type="protein sequence ID" value="CAA9239399.1"/>
    <property type="molecule type" value="Genomic_DNA"/>
</dbReference>
<feature type="non-terminal residue" evidence="1">
    <location>
        <position position="81"/>
    </location>
</feature>
<dbReference type="AlphaFoldDB" id="A0A6J4I3Q4"/>